<keyword evidence="1 3" id="KW-0378">Hydrolase</keyword>
<dbReference type="RefSeq" id="WP_011320946.1">
    <property type="nucleotide sequence ID" value="NZ_JACKZP010000002.1"/>
</dbReference>
<reference evidence="3 4" key="1">
    <citation type="submission" date="2019-11" db="EMBL/GenBank/DDBJ databases">
        <title>Comparison of genomes from free-living endosymbiotic cyanobacteria isolated from Azolla.</title>
        <authorList>
            <person name="Thiel T."/>
            <person name="Pratte B."/>
        </authorList>
    </citation>
    <scope>NUCLEOTIDE SEQUENCE [LARGE SCALE GENOMIC DNA]</scope>
    <source>
        <strain evidence="3 4">N2B</strain>
    </source>
</reference>
<evidence type="ECO:0000313" key="4">
    <source>
        <dbReference type="Proteomes" id="UP000570851"/>
    </source>
</evidence>
<evidence type="ECO:0000313" key="3">
    <source>
        <dbReference type="EMBL" id="MBC1300437.1"/>
    </source>
</evidence>
<dbReference type="SUPFAM" id="SSF49785">
    <property type="entry name" value="Galactose-binding domain-like"/>
    <property type="match status" value="1"/>
</dbReference>
<dbReference type="Gene3D" id="2.60.120.260">
    <property type="entry name" value="Galactose-binding domain-like"/>
    <property type="match status" value="1"/>
</dbReference>
<dbReference type="InterPro" id="IPR050585">
    <property type="entry name" value="Xaa-Pro_dipeptidyl-ppase/CocE"/>
</dbReference>
<feature type="domain" description="Xaa-Pro dipeptidyl-peptidase C-terminal" evidence="2">
    <location>
        <begin position="298"/>
        <end position="532"/>
    </location>
</feature>
<dbReference type="SMART" id="SM00939">
    <property type="entry name" value="PepX_C"/>
    <property type="match status" value="1"/>
</dbReference>
<dbReference type="Proteomes" id="UP000570851">
    <property type="component" value="Unassembled WGS sequence"/>
</dbReference>
<accession>A0ABR6S213</accession>
<protein>
    <submittedName>
        <fullName evidence="3">CocE/NonD family hydrolase</fullName>
    </submittedName>
</protein>
<evidence type="ECO:0000259" key="2">
    <source>
        <dbReference type="SMART" id="SM00939"/>
    </source>
</evidence>
<dbReference type="InterPro" id="IPR000383">
    <property type="entry name" value="Xaa-Pro-like_dom"/>
</dbReference>
<dbReference type="GeneID" id="58721820"/>
<organism evidence="3 4">
    <name type="scientific">Trichormus variabilis N2B</name>
    <dbReference type="NCBI Taxonomy" id="2681315"/>
    <lineage>
        <taxon>Bacteria</taxon>
        <taxon>Bacillati</taxon>
        <taxon>Cyanobacteriota</taxon>
        <taxon>Cyanophyceae</taxon>
        <taxon>Nostocales</taxon>
        <taxon>Nostocaceae</taxon>
        <taxon>Trichormus</taxon>
    </lineage>
</organism>
<dbReference type="InterPro" id="IPR013736">
    <property type="entry name" value="Xaa-Pro_dipept_C"/>
</dbReference>
<evidence type="ECO:0000256" key="1">
    <source>
        <dbReference type="ARBA" id="ARBA00022801"/>
    </source>
</evidence>
<dbReference type="PANTHER" id="PTHR43056">
    <property type="entry name" value="PEPTIDASE S9 PROLYL OLIGOPEPTIDASE"/>
    <property type="match status" value="1"/>
</dbReference>
<keyword evidence="4" id="KW-1185">Reference proteome</keyword>
<dbReference type="Pfam" id="PF02129">
    <property type="entry name" value="Peptidase_S15"/>
    <property type="match status" value="1"/>
</dbReference>
<dbReference type="Pfam" id="PF08530">
    <property type="entry name" value="PepX_C"/>
    <property type="match status" value="1"/>
</dbReference>
<dbReference type="InterPro" id="IPR029058">
    <property type="entry name" value="AB_hydrolase_fold"/>
</dbReference>
<dbReference type="Gene3D" id="1.10.3020.10">
    <property type="entry name" value="alpha-amino acid ester hydrolase ( Helical cap domain)"/>
    <property type="match status" value="1"/>
</dbReference>
<name>A0ABR6S213_ANAVA</name>
<dbReference type="SUPFAM" id="SSF53474">
    <property type="entry name" value="alpha/beta-Hydrolases"/>
    <property type="match status" value="1"/>
</dbReference>
<dbReference type="PANTHER" id="PTHR43056:SF10">
    <property type="entry name" value="COCE_NOND FAMILY, PUTATIVE (AFU_ORTHOLOGUE AFUA_7G00600)-RELATED"/>
    <property type="match status" value="1"/>
</dbReference>
<gene>
    <name evidence="3" type="ORF">GNE12_00730</name>
</gene>
<dbReference type="InterPro" id="IPR008979">
    <property type="entry name" value="Galactose-bd-like_sf"/>
</dbReference>
<dbReference type="InterPro" id="IPR005674">
    <property type="entry name" value="CocE/Ser_esterase"/>
</dbReference>
<proteinExistence type="predicted"/>
<dbReference type="EMBL" id="JACKZP010000002">
    <property type="protein sequence ID" value="MBC1300437.1"/>
    <property type="molecule type" value="Genomic_DNA"/>
</dbReference>
<dbReference type="GO" id="GO:0016787">
    <property type="term" value="F:hydrolase activity"/>
    <property type="evidence" value="ECO:0007669"/>
    <property type="project" value="UniProtKB-KW"/>
</dbReference>
<comment type="caution">
    <text evidence="3">The sequence shown here is derived from an EMBL/GenBank/DDBJ whole genome shotgun (WGS) entry which is preliminary data.</text>
</comment>
<dbReference type="Gene3D" id="3.40.50.1820">
    <property type="entry name" value="alpha/beta hydrolase"/>
    <property type="match status" value="1"/>
</dbReference>
<sequence length="553" mass="61318">MFDVLGKQTASMYTRDGVRLDADIYRPDGDGEFPVLLMRQPYGRAIASTVVYAHPTWYAAQGYIVVIQDVRGRGTSQGEFKLFANEIADGEDTVNWAASIPGSNGQVGMYGFSYQGMTQLYTAIAQPPALKTICPAMIGYDLYTDWAYEGGAFCLQTNLAWAIQLATETARLRGDKEKYQALFTASRNLPLNNPEILQQLAPESFYHEWVTHPQPDSYWQELSPKTHFQGVDLPMLHIGGWFDTYLRGTLHLYQDMTARATTPQHLLVGPWAHIPWGRKVGEVDFGVNAVSPVDEVQVRWFDYFLKDIDTGLLDELPVSLFEMGSNMWLQFPIITISNQKIYFLSTTGLASIREDSGTLIPNPHYPLSPEGTPPSPVPSSPDVLVHDPWRPVPSVGGHAAIPAGVFERSHIDCRSDVLTYTSAPLIADLHLLGDAIVEIVCSADQPSYDLCAVLSQVYPDGKVYNFTQGYLHCPDGMNHTTRRIQLQTTCIRIPQGNSLRLSLSAACYPAYAMNSGNSPVLDSDSLFHAQIITISVTCRDNNSSQILLPITQE</sequence>
<dbReference type="NCBIfam" id="TIGR00976">
    <property type="entry name" value="CocE_NonD"/>
    <property type="match status" value="1"/>
</dbReference>